<comment type="caution">
    <text evidence="3">The sequence shown here is derived from an EMBL/GenBank/DDBJ whole genome shotgun (WGS) entry which is preliminary data.</text>
</comment>
<reference evidence="3" key="1">
    <citation type="submission" date="2021-01" db="EMBL/GenBank/DDBJ databases">
        <authorList>
            <person name="Kaushik A."/>
        </authorList>
    </citation>
    <scope>NUCLEOTIDE SEQUENCE</scope>
    <source>
        <strain evidence="3">AG2-2IIIB</strain>
    </source>
</reference>
<dbReference type="Pfam" id="PF20153">
    <property type="entry name" value="DUF6535"/>
    <property type="match status" value="1"/>
</dbReference>
<organism evidence="3 4">
    <name type="scientific">Rhizoctonia solani</name>
    <dbReference type="NCBI Taxonomy" id="456999"/>
    <lineage>
        <taxon>Eukaryota</taxon>
        <taxon>Fungi</taxon>
        <taxon>Dikarya</taxon>
        <taxon>Basidiomycota</taxon>
        <taxon>Agaricomycotina</taxon>
        <taxon>Agaricomycetes</taxon>
        <taxon>Cantharellales</taxon>
        <taxon>Ceratobasidiaceae</taxon>
        <taxon>Rhizoctonia</taxon>
    </lineage>
</organism>
<feature type="domain" description="DUF6535" evidence="2">
    <location>
        <begin position="97"/>
        <end position="275"/>
    </location>
</feature>
<dbReference type="Proteomes" id="UP000663843">
    <property type="component" value="Unassembled WGS sequence"/>
</dbReference>
<name>A0A8H3DQS6_9AGAM</name>
<feature type="transmembrane region" description="Helical" evidence="1">
    <location>
        <begin position="195"/>
        <end position="222"/>
    </location>
</feature>
<feature type="transmembrane region" description="Helical" evidence="1">
    <location>
        <begin position="121"/>
        <end position="138"/>
    </location>
</feature>
<dbReference type="InterPro" id="IPR045338">
    <property type="entry name" value="DUF6535"/>
</dbReference>
<evidence type="ECO:0000259" key="2">
    <source>
        <dbReference type="Pfam" id="PF20153"/>
    </source>
</evidence>
<evidence type="ECO:0000256" key="1">
    <source>
        <dbReference type="SAM" id="Phobius"/>
    </source>
</evidence>
<keyword evidence="1" id="KW-0472">Membrane</keyword>
<keyword evidence="1" id="KW-0812">Transmembrane</keyword>
<evidence type="ECO:0000313" key="4">
    <source>
        <dbReference type="Proteomes" id="UP000663843"/>
    </source>
</evidence>
<evidence type="ECO:0000313" key="3">
    <source>
        <dbReference type="EMBL" id="CAE6540195.1"/>
    </source>
</evidence>
<keyword evidence="1" id="KW-1133">Transmembrane helix</keyword>
<gene>
    <name evidence="3" type="ORF">RDB_LOCUS195545</name>
</gene>
<proteinExistence type="predicted"/>
<dbReference type="AlphaFoldDB" id="A0A8H3DQS6"/>
<feature type="transmembrane region" description="Helical" evidence="1">
    <location>
        <begin position="280"/>
        <end position="305"/>
    </location>
</feature>
<protein>
    <recommendedName>
        <fullName evidence="2">DUF6535 domain-containing protein</fullName>
    </recommendedName>
</protein>
<dbReference type="EMBL" id="CAJMWT010009906">
    <property type="protein sequence ID" value="CAE6540195.1"/>
    <property type="molecule type" value="Genomic_DNA"/>
</dbReference>
<accession>A0A8H3DQS6</accession>
<sequence>MDQVGTGIPDTVLNFSEIRYSKRGDEVWEFAPANPGPALKLRQPLPTNGPQPTTPSPFVKTSPIISVTGADLGSENPHTRLAADPLGQELRPQASIWKMYVEEATKQDTELVDVQNKNLDLMLLFAALFSAILTAFLIESTNMLRQDPVGESASLLLFIAQSQRRIELGTPAEVINPIESGKFSPTPIARFINGLWFTALVLSLSAALIAMLAKEWLASYLATSVRPTYERSLARQEQFDGLIAWHTLTIISFLPSLLHLSLLLFSLGLVVYLWALDTGIAVVVAIITGLTVVFYLATLVCGVAFDPCPFVTQLSKYIRTVLWFYIPEWNPQRTSISPDTLISHGTIAEEESRALSWLLRIPMILQWLTASMKPWQGI</sequence>
<feature type="transmembrane region" description="Helical" evidence="1">
    <location>
        <begin position="243"/>
        <end position="274"/>
    </location>
</feature>